<dbReference type="OMA" id="ELAIDIW"/>
<comment type="catalytic activity">
    <reaction evidence="13">
        <text>L-seryl-[protein] + ATP = O-phospho-L-seryl-[protein] + ADP + H(+)</text>
        <dbReference type="Rhea" id="RHEA:17989"/>
        <dbReference type="Rhea" id="RHEA-COMP:9863"/>
        <dbReference type="Rhea" id="RHEA-COMP:11604"/>
        <dbReference type="ChEBI" id="CHEBI:15378"/>
        <dbReference type="ChEBI" id="CHEBI:29999"/>
        <dbReference type="ChEBI" id="CHEBI:30616"/>
        <dbReference type="ChEBI" id="CHEBI:83421"/>
        <dbReference type="ChEBI" id="CHEBI:456216"/>
        <dbReference type="EC" id="2.7.11.22"/>
    </reaction>
</comment>
<dbReference type="AlphaFoldDB" id="A0A2R6RDU1"/>
<dbReference type="GO" id="GO:0007165">
    <property type="term" value="P:signal transduction"/>
    <property type="evidence" value="ECO:0007669"/>
    <property type="project" value="TreeGrafter"/>
</dbReference>
<dbReference type="SMART" id="SM00220">
    <property type="entry name" value="S_TKc"/>
    <property type="match status" value="1"/>
</dbReference>
<evidence type="ECO:0000256" key="11">
    <source>
        <dbReference type="ARBA" id="ARBA00023306"/>
    </source>
</evidence>
<dbReference type="GO" id="GO:0010389">
    <property type="term" value="P:regulation of G2/M transition of mitotic cell cycle"/>
    <property type="evidence" value="ECO:0007669"/>
    <property type="project" value="TreeGrafter"/>
</dbReference>
<evidence type="ECO:0000256" key="13">
    <source>
        <dbReference type="ARBA" id="ARBA00048367"/>
    </source>
</evidence>
<dbReference type="Gene3D" id="1.10.510.10">
    <property type="entry name" value="Transferase(Phosphotransferase) domain 1"/>
    <property type="match status" value="1"/>
</dbReference>
<evidence type="ECO:0000313" key="15">
    <source>
        <dbReference type="EMBL" id="PSS26729.1"/>
    </source>
</evidence>
<evidence type="ECO:0000256" key="7">
    <source>
        <dbReference type="ARBA" id="ARBA00022741"/>
    </source>
</evidence>
<accession>A0A2R6RDU1</accession>
<comment type="similarity">
    <text evidence="1">Belongs to the protein kinase superfamily. CMGC Ser/Thr protein kinase family. CDC2/CDKX subfamily.</text>
</comment>
<dbReference type="GO" id="GO:0005524">
    <property type="term" value="F:ATP binding"/>
    <property type="evidence" value="ECO:0007669"/>
    <property type="project" value="UniProtKB-KW"/>
</dbReference>
<dbReference type="InterPro" id="IPR000719">
    <property type="entry name" value="Prot_kinase_dom"/>
</dbReference>
<dbReference type="GO" id="GO:0005737">
    <property type="term" value="C:cytoplasm"/>
    <property type="evidence" value="ECO:0007669"/>
    <property type="project" value="TreeGrafter"/>
</dbReference>
<dbReference type="GO" id="GO:0030332">
    <property type="term" value="F:cyclin binding"/>
    <property type="evidence" value="ECO:0007669"/>
    <property type="project" value="TreeGrafter"/>
</dbReference>
<comment type="caution">
    <text evidence="15">The sequence shown here is derived from an EMBL/GenBank/DDBJ whole genome shotgun (WGS) entry which is preliminary data.</text>
</comment>
<reference evidence="16" key="2">
    <citation type="journal article" date="2018" name="BMC Genomics">
        <title>A manually annotated Actinidia chinensis var. chinensis (kiwifruit) genome highlights the challenges associated with draft genomes and gene prediction in plants.</title>
        <authorList>
            <person name="Pilkington S.M."/>
            <person name="Crowhurst R."/>
            <person name="Hilario E."/>
            <person name="Nardozza S."/>
            <person name="Fraser L."/>
            <person name="Peng Y."/>
            <person name="Gunaseelan K."/>
            <person name="Simpson R."/>
            <person name="Tahir J."/>
            <person name="Deroles S.C."/>
            <person name="Templeton K."/>
            <person name="Luo Z."/>
            <person name="Davy M."/>
            <person name="Cheng C."/>
            <person name="McNeilage M."/>
            <person name="Scaglione D."/>
            <person name="Liu Y."/>
            <person name="Zhang Q."/>
            <person name="Datson P."/>
            <person name="De Silva N."/>
            <person name="Gardiner S.E."/>
            <person name="Bassett H."/>
            <person name="Chagne D."/>
            <person name="McCallum J."/>
            <person name="Dzierzon H."/>
            <person name="Deng C."/>
            <person name="Wang Y.Y."/>
            <person name="Barron L."/>
            <person name="Manako K."/>
            <person name="Bowen J."/>
            <person name="Foster T.M."/>
            <person name="Erridge Z.A."/>
            <person name="Tiffin H."/>
            <person name="Waite C.N."/>
            <person name="Davies K.M."/>
            <person name="Grierson E.P."/>
            <person name="Laing W.A."/>
            <person name="Kirk R."/>
            <person name="Chen X."/>
            <person name="Wood M."/>
            <person name="Montefiori M."/>
            <person name="Brummell D.A."/>
            <person name="Schwinn K.E."/>
            <person name="Catanach A."/>
            <person name="Fullerton C."/>
            <person name="Li D."/>
            <person name="Meiyalaghan S."/>
            <person name="Nieuwenhuizen N."/>
            <person name="Read N."/>
            <person name="Prakash R."/>
            <person name="Hunter D."/>
            <person name="Zhang H."/>
            <person name="McKenzie M."/>
            <person name="Knabel M."/>
            <person name="Harris A."/>
            <person name="Allan A.C."/>
            <person name="Gleave A."/>
            <person name="Chen A."/>
            <person name="Janssen B.J."/>
            <person name="Plunkett B."/>
            <person name="Ampomah-Dwamena C."/>
            <person name="Voogd C."/>
            <person name="Leif D."/>
            <person name="Lafferty D."/>
            <person name="Souleyre E.J.F."/>
            <person name="Varkonyi-Gasic E."/>
            <person name="Gambi F."/>
            <person name="Hanley J."/>
            <person name="Yao J.L."/>
            <person name="Cheung J."/>
            <person name="David K.M."/>
            <person name="Warren B."/>
            <person name="Marsh K."/>
            <person name="Snowden K.C."/>
            <person name="Lin-Wang K."/>
            <person name="Brian L."/>
            <person name="Martinez-Sanchez M."/>
            <person name="Wang M."/>
            <person name="Ileperuma N."/>
            <person name="Macnee N."/>
            <person name="Campin R."/>
            <person name="McAtee P."/>
            <person name="Drummond R.S.M."/>
            <person name="Espley R.V."/>
            <person name="Ireland H.S."/>
            <person name="Wu R."/>
            <person name="Atkinson R.G."/>
            <person name="Karunairetnam S."/>
            <person name="Bulley S."/>
            <person name="Chunkath S."/>
            <person name="Hanley Z."/>
            <person name="Storey R."/>
            <person name="Thrimawithana A.H."/>
            <person name="Thomson S."/>
            <person name="David C."/>
            <person name="Testolin R."/>
            <person name="Huang H."/>
            <person name="Hellens R.P."/>
            <person name="Schaffer R.J."/>
        </authorList>
    </citation>
    <scope>NUCLEOTIDE SEQUENCE [LARGE SCALE GENOMIC DNA]</scope>
    <source>
        <strain evidence="16">cv. Red5</strain>
    </source>
</reference>
<evidence type="ECO:0000256" key="4">
    <source>
        <dbReference type="ARBA" id="ARBA00022553"/>
    </source>
</evidence>
<dbReference type="PANTHER" id="PTHR24056">
    <property type="entry name" value="CELL DIVISION PROTEIN KINASE"/>
    <property type="match status" value="1"/>
</dbReference>
<dbReference type="GO" id="GO:0051301">
    <property type="term" value="P:cell division"/>
    <property type="evidence" value="ECO:0007669"/>
    <property type="project" value="UniProtKB-KW"/>
</dbReference>
<keyword evidence="6" id="KW-0808">Transferase</keyword>
<dbReference type="GO" id="GO:0000082">
    <property type="term" value="P:G1/S transition of mitotic cell cycle"/>
    <property type="evidence" value="ECO:0007669"/>
    <property type="project" value="TreeGrafter"/>
</dbReference>
<dbReference type="InterPro" id="IPR008271">
    <property type="entry name" value="Ser/Thr_kinase_AS"/>
</dbReference>
<keyword evidence="11" id="KW-0131">Cell cycle</keyword>
<dbReference type="GO" id="GO:0051445">
    <property type="term" value="P:regulation of meiotic cell cycle"/>
    <property type="evidence" value="ECO:0007669"/>
    <property type="project" value="TreeGrafter"/>
</dbReference>
<protein>
    <recommendedName>
        <fullName evidence="2">cyclin-dependent kinase</fullName>
        <ecNumber evidence="2">2.7.11.22</ecNumber>
    </recommendedName>
</protein>
<evidence type="ECO:0000259" key="14">
    <source>
        <dbReference type="PROSITE" id="PS50011"/>
    </source>
</evidence>
<dbReference type="Gramene" id="PSS26729">
    <property type="protein sequence ID" value="PSS26729"/>
    <property type="gene ID" value="CEY00_Acc07875"/>
</dbReference>
<organism evidence="15 16">
    <name type="scientific">Actinidia chinensis var. chinensis</name>
    <name type="common">Chinese soft-hair kiwi</name>
    <dbReference type="NCBI Taxonomy" id="1590841"/>
    <lineage>
        <taxon>Eukaryota</taxon>
        <taxon>Viridiplantae</taxon>
        <taxon>Streptophyta</taxon>
        <taxon>Embryophyta</taxon>
        <taxon>Tracheophyta</taxon>
        <taxon>Spermatophyta</taxon>
        <taxon>Magnoliopsida</taxon>
        <taxon>eudicotyledons</taxon>
        <taxon>Gunneridae</taxon>
        <taxon>Pentapetalae</taxon>
        <taxon>asterids</taxon>
        <taxon>Ericales</taxon>
        <taxon>Actinidiaceae</taxon>
        <taxon>Actinidia</taxon>
    </lineage>
</organism>
<keyword evidence="9" id="KW-0418">Kinase</keyword>
<dbReference type="GO" id="GO:0005634">
    <property type="term" value="C:nucleus"/>
    <property type="evidence" value="ECO:0007669"/>
    <property type="project" value="TreeGrafter"/>
</dbReference>
<evidence type="ECO:0000256" key="6">
    <source>
        <dbReference type="ARBA" id="ARBA00022679"/>
    </source>
</evidence>
<dbReference type="STRING" id="1590841.A0A2R6RDU1"/>
<dbReference type="Pfam" id="PF00069">
    <property type="entry name" value="Pkinase"/>
    <property type="match status" value="1"/>
</dbReference>
<comment type="catalytic activity">
    <reaction evidence="12">
        <text>L-threonyl-[protein] + ATP = O-phospho-L-threonyl-[protein] + ADP + H(+)</text>
        <dbReference type="Rhea" id="RHEA:46608"/>
        <dbReference type="Rhea" id="RHEA-COMP:11060"/>
        <dbReference type="Rhea" id="RHEA-COMP:11605"/>
        <dbReference type="ChEBI" id="CHEBI:15378"/>
        <dbReference type="ChEBI" id="CHEBI:30013"/>
        <dbReference type="ChEBI" id="CHEBI:30616"/>
        <dbReference type="ChEBI" id="CHEBI:61977"/>
        <dbReference type="ChEBI" id="CHEBI:456216"/>
        <dbReference type="EC" id="2.7.11.22"/>
    </reaction>
</comment>
<dbReference type="GO" id="GO:0004693">
    <property type="term" value="F:cyclin-dependent protein serine/threonine kinase activity"/>
    <property type="evidence" value="ECO:0007669"/>
    <property type="project" value="UniProtKB-EC"/>
</dbReference>
<evidence type="ECO:0000256" key="8">
    <source>
        <dbReference type="ARBA" id="ARBA00022776"/>
    </source>
</evidence>
<dbReference type="PROSITE" id="PS00108">
    <property type="entry name" value="PROTEIN_KINASE_ST"/>
    <property type="match status" value="1"/>
</dbReference>
<keyword evidence="4" id="KW-0597">Phosphoprotein</keyword>
<gene>
    <name evidence="15" type="ORF">CEY00_Acc07875</name>
</gene>
<evidence type="ECO:0000256" key="9">
    <source>
        <dbReference type="ARBA" id="ARBA00022777"/>
    </source>
</evidence>
<name>A0A2R6RDU1_ACTCC</name>
<evidence type="ECO:0000256" key="1">
    <source>
        <dbReference type="ARBA" id="ARBA00006485"/>
    </source>
</evidence>
<keyword evidence="16" id="KW-1185">Reference proteome</keyword>
<evidence type="ECO:0000256" key="3">
    <source>
        <dbReference type="ARBA" id="ARBA00022527"/>
    </source>
</evidence>
<keyword evidence="8" id="KW-0498">Mitosis</keyword>
<dbReference type="Gene3D" id="3.30.200.20">
    <property type="entry name" value="Phosphorylase Kinase, domain 1"/>
    <property type="match status" value="1"/>
</dbReference>
<dbReference type="PANTHER" id="PTHR24056:SF548">
    <property type="entry name" value="CYCLIN-DEPENDENT KINASE A-1"/>
    <property type="match status" value="1"/>
</dbReference>
<dbReference type="OrthoDB" id="1618945at2759"/>
<keyword evidence="5 15" id="KW-0132">Cell division</keyword>
<dbReference type="EC" id="2.7.11.22" evidence="2"/>
<dbReference type="InterPro" id="IPR011009">
    <property type="entry name" value="Kinase-like_dom_sf"/>
</dbReference>
<sequence>MDERYPTVALRGSGSFGVVYKALDRDTGNIVAKKFINFRKDVVGVSSAVIREVSLLKDLEHENIVRLLDVLHNDEGVFLIFEYLELDLWEYMREFPSVSRQPQVIKILLFQILHGIAYCHSQDIIHRDLKPRNLLIDRQKEMLKLADFGLAREVDPPLKLYTKKVATVRYMAPEILFGTGKYSTSVDIWSVGCIFGEMVRRRCMFNGHSEIDQLFKIFRLMGTPNEENWPGVTKLFPDIDIITQLPPEKLKNEVPGLEHAGVDLLSKMLCLNPSERITAHDALKHAYFSDLQIPR</sequence>
<keyword evidence="7" id="KW-0547">Nucleotide-binding</keyword>
<dbReference type="InterPro" id="IPR050108">
    <property type="entry name" value="CDK"/>
</dbReference>
<dbReference type="FunFam" id="1.10.510.10:FF:000611">
    <property type="entry name" value="CMGC family protein kinase"/>
    <property type="match status" value="1"/>
</dbReference>
<evidence type="ECO:0000313" key="16">
    <source>
        <dbReference type="Proteomes" id="UP000241394"/>
    </source>
</evidence>
<evidence type="ECO:0000256" key="10">
    <source>
        <dbReference type="ARBA" id="ARBA00022840"/>
    </source>
</evidence>
<dbReference type="InParanoid" id="A0A2R6RDU1"/>
<keyword evidence="10" id="KW-0067">ATP-binding</keyword>
<dbReference type="GO" id="GO:0010468">
    <property type="term" value="P:regulation of gene expression"/>
    <property type="evidence" value="ECO:0007669"/>
    <property type="project" value="TreeGrafter"/>
</dbReference>
<feature type="domain" description="Protein kinase" evidence="14">
    <location>
        <begin position="5"/>
        <end position="288"/>
    </location>
</feature>
<reference evidence="15 16" key="1">
    <citation type="submission" date="2017-07" db="EMBL/GenBank/DDBJ databases">
        <title>An improved, manually edited Actinidia chinensis var. chinensis (kiwifruit) genome highlights the challenges associated with draft genomes and gene prediction in plants.</title>
        <authorList>
            <person name="Pilkington S."/>
            <person name="Crowhurst R."/>
            <person name="Hilario E."/>
            <person name="Nardozza S."/>
            <person name="Fraser L."/>
            <person name="Peng Y."/>
            <person name="Gunaseelan K."/>
            <person name="Simpson R."/>
            <person name="Tahir J."/>
            <person name="Deroles S."/>
            <person name="Templeton K."/>
            <person name="Luo Z."/>
            <person name="Davy M."/>
            <person name="Cheng C."/>
            <person name="Mcneilage M."/>
            <person name="Scaglione D."/>
            <person name="Liu Y."/>
            <person name="Zhang Q."/>
            <person name="Datson P."/>
            <person name="De Silva N."/>
            <person name="Gardiner S."/>
            <person name="Bassett H."/>
            <person name="Chagne D."/>
            <person name="Mccallum J."/>
            <person name="Dzierzon H."/>
            <person name="Deng C."/>
            <person name="Wang Y.-Y."/>
            <person name="Barron N."/>
            <person name="Manako K."/>
            <person name="Bowen J."/>
            <person name="Foster T."/>
            <person name="Erridge Z."/>
            <person name="Tiffin H."/>
            <person name="Waite C."/>
            <person name="Davies K."/>
            <person name="Grierson E."/>
            <person name="Laing W."/>
            <person name="Kirk R."/>
            <person name="Chen X."/>
            <person name="Wood M."/>
            <person name="Montefiori M."/>
            <person name="Brummell D."/>
            <person name="Schwinn K."/>
            <person name="Catanach A."/>
            <person name="Fullerton C."/>
            <person name="Li D."/>
            <person name="Meiyalaghan S."/>
            <person name="Nieuwenhuizen N."/>
            <person name="Read N."/>
            <person name="Prakash R."/>
            <person name="Hunter D."/>
            <person name="Zhang H."/>
            <person name="Mckenzie M."/>
            <person name="Knabel M."/>
            <person name="Harris A."/>
            <person name="Allan A."/>
            <person name="Chen A."/>
            <person name="Janssen B."/>
            <person name="Plunkett B."/>
            <person name="Dwamena C."/>
            <person name="Voogd C."/>
            <person name="Leif D."/>
            <person name="Lafferty D."/>
            <person name="Souleyre E."/>
            <person name="Varkonyi-Gasic E."/>
            <person name="Gambi F."/>
            <person name="Hanley J."/>
            <person name="Yao J.-L."/>
            <person name="Cheung J."/>
            <person name="David K."/>
            <person name="Warren B."/>
            <person name="Marsh K."/>
            <person name="Snowden K."/>
            <person name="Lin-Wang K."/>
            <person name="Brian L."/>
            <person name="Martinez-Sanchez M."/>
            <person name="Wang M."/>
            <person name="Ileperuma N."/>
            <person name="Macnee N."/>
            <person name="Campin R."/>
            <person name="Mcatee P."/>
            <person name="Drummond R."/>
            <person name="Espley R."/>
            <person name="Ireland H."/>
            <person name="Wu R."/>
            <person name="Atkinson R."/>
            <person name="Karunairetnam S."/>
            <person name="Bulley S."/>
            <person name="Chunkath S."/>
            <person name="Hanley Z."/>
            <person name="Storey R."/>
            <person name="Thrimawithana A."/>
            <person name="Thomson S."/>
            <person name="David C."/>
            <person name="Testolin R."/>
        </authorList>
    </citation>
    <scope>NUCLEOTIDE SEQUENCE [LARGE SCALE GENOMIC DNA]</scope>
    <source>
        <strain evidence="16">cv. Red5</strain>
        <tissue evidence="15">Young leaf</tissue>
    </source>
</reference>
<evidence type="ECO:0000256" key="2">
    <source>
        <dbReference type="ARBA" id="ARBA00012425"/>
    </source>
</evidence>
<dbReference type="Proteomes" id="UP000241394">
    <property type="component" value="Chromosome LG7"/>
</dbReference>
<proteinExistence type="inferred from homology"/>
<dbReference type="GO" id="GO:0000307">
    <property type="term" value="C:cyclin-dependent protein kinase holoenzyme complex"/>
    <property type="evidence" value="ECO:0007669"/>
    <property type="project" value="TreeGrafter"/>
</dbReference>
<keyword evidence="3" id="KW-0723">Serine/threonine-protein kinase</keyword>
<evidence type="ECO:0000256" key="12">
    <source>
        <dbReference type="ARBA" id="ARBA00047811"/>
    </source>
</evidence>
<dbReference type="EMBL" id="NKQK01000007">
    <property type="protein sequence ID" value="PSS26729.1"/>
    <property type="molecule type" value="Genomic_DNA"/>
</dbReference>
<dbReference type="SUPFAM" id="SSF56112">
    <property type="entry name" value="Protein kinase-like (PK-like)"/>
    <property type="match status" value="1"/>
</dbReference>
<dbReference type="PROSITE" id="PS50011">
    <property type="entry name" value="PROTEIN_KINASE_DOM"/>
    <property type="match status" value="1"/>
</dbReference>
<evidence type="ECO:0000256" key="5">
    <source>
        <dbReference type="ARBA" id="ARBA00022618"/>
    </source>
</evidence>